<dbReference type="AlphaFoldDB" id="A0A1M6SEW3"/>
<gene>
    <name evidence="1" type="ORF">SAMN02745181_3808</name>
</gene>
<reference evidence="1 2" key="1">
    <citation type="submission" date="2016-11" db="EMBL/GenBank/DDBJ databases">
        <authorList>
            <person name="Jaros S."/>
            <person name="Januszkiewicz K."/>
            <person name="Wedrychowicz H."/>
        </authorList>
    </citation>
    <scope>NUCLEOTIDE SEQUENCE [LARGE SCALE GENOMIC DNA]</scope>
    <source>
        <strain evidence="1 2">DSM 18772</strain>
    </source>
</reference>
<dbReference type="STRING" id="1123071.SAMN02745181_3808"/>
<organism evidence="1 2">
    <name type="scientific">Rubritalea squalenifaciens DSM 18772</name>
    <dbReference type="NCBI Taxonomy" id="1123071"/>
    <lineage>
        <taxon>Bacteria</taxon>
        <taxon>Pseudomonadati</taxon>
        <taxon>Verrucomicrobiota</taxon>
        <taxon>Verrucomicrobiia</taxon>
        <taxon>Verrucomicrobiales</taxon>
        <taxon>Rubritaleaceae</taxon>
        <taxon>Rubritalea</taxon>
    </lineage>
</organism>
<dbReference type="OrthoDB" id="5422169at2"/>
<accession>A0A1M6SEW3</accession>
<dbReference type="Proteomes" id="UP000184510">
    <property type="component" value="Unassembled WGS sequence"/>
</dbReference>
<keyword evidence="2" id="KW-1185">Reference proteome</keyword>
<dbReference type="InParanoid" id="A0A1M6SEW3"/>
<dbReference type="EMBL" id="FQYR01000009">
    <property type="protein sequence ID" value="SHK43261.1"/>
    <property type="molecule type" value="Genomic_DNA"/>
</dbReference>
<sequence length="91" mass="10511">MNLIIKFKLAVILLFAAVALVVTALFGWRYVFPLDWWRVNEGMERSEVEALLGEPDVDMQSLKGFCIWGDSEVRLFIYMNECGVVESVHRE</sequence>
<evidence type="ECO:0008006" key="3">
    <source>
        <dbReference type="Google" id="ProtNLM"/>
    </source>
</evidence>
<evidence type="ECO:0000313" key="1">
    <source>
        <dbReference type="EMBL" id="SHK43261.1"/>
    </source>
</evidence>
<dbReference type="RefSeq" id="WP_143185343.1">
    <property type="nucleotide sequence ID" value="NZ_FQYR01000009.1"/>
</dbReference>
<evidence type="ECO:0000313" key="2">
    <source>
        <dbReference type="Proteomes" id="UP000184510"/>
    </source>
</evidence>
<proteinExistence type="predicted"/>
<protein>
    <recommendedName>
        <fullName evidence="3">SmpA / OmlA family protein</fullName>
    </recommendedName>
</protein>
<name>A0A1M6SEW3_9BACT</name>